<keyword evidence="10" id="KW-1185">Reference proteome</keyword>
<dbReference type="PROSITE" id="PS51257">
    <property type="entry name" value="PROKAR_LIPOPROTEIN"/>
    <property type="match status" value="1"/>
</dbReference>
<accession>A0A133XUU8</accession>
<evidence type="ECO:0000256" key="1">
    <source>
        <dbReference type="ARBA" id="ARBA00004635"/>
    </source>
</evidence>
<dbReference type="InterPro" id="IPR006311">
    <property type="entry name" value="TAT_signal"/>
</dbReference>
<comment type="caution">
    <text evidence="9">The sequence shown here is derived from an EMBL/GenBank/DDBJ whole genome shotgun (WGS) entry which is preliminary data.</text>
</comment>
<keyword evidence="2 8" id="KW-0732">Signal</keyword>
<feature type="lipid moiety-binding region" description="S-diacylglycerol cysteine" evidence="7">
    <location>
        <position position="26"/>
    </location>
</feature>
<dbReference type="STRING" id="1393034.HMPREF3192_00807"/>
<evidence type="ECO:0000313" key="9">
    <source>
        <dbReference type="EMBL" id="KXB34708.1"/>
    </source>
</evidence>
<protein>
    <recommendedName>
        <fullName evidence="6">Lipoprotein</fullName>
    </recommendedName>
</protein>
<dbReference type="AlphaFoldDB" id="A0A133XUU8"/>
<evidence type="ECO:0000256" key="3">
    <source>
        <dbReference type="ARBA" id="ARBA00023136"/>
    </source>
</evidence>
<sequence>MISRRSLVAGLSAVLIASSLGGLAGCAKAPEKTAGGSAAGETQKLVIAASPSPHAKILNDFAKEKLAKKGIELVVKEYTDYIIPNKVTSSGEVDVNYFQHLNYLNNYSNENKTDLVAVAPIHYEPFGIYAGKSKDLSKISEGAQIALPNDPTNEGRALLLLQQAKLITLKDPNNYKATVNDIAENPKKIKFVEVEAAAVPRQLQDVDFAVINGNYAIEAGLHVSDALTIETSDGAAVKQYANYLVTTPKNKDDKCVKALVEVLTSKEFKDYLTKTFNKDVLPA</sequence>
<evidence type="ECO:0000256" key="7">
    <source>
        <dbReference type="PIRSR" id="PIRSR002854-1"/>
    </source>
</evidence>
<evidence type="ECO:0000256" key="2">
    <source>
        <dbReference type="ARBA" id="ARBA00022729"/>
    </source>
</evidence>
<proteinExistence type="inferred from homology"/>
<evidence type="ECO:0000256" key="5">
    <source>
        <dbReference type="ARBA" id="ARBA00023288"/>
    </source>
</evidence>
<keyword evidence="3" id="KW-0472">Membrane</keyword>
<dbReference type="PANTHER" id="PTHR30429:SF0">
    <property type="entry name" value="METHIONINE-BINDING LIPOPROTEIN METQ"/>
    <property type="match status" value="1"/>
</dbReference>
<reference evidence="10" key="1">
    <citation type="submission" date="2016-01" db="EMBL/GenBank/DDBJ databases">
        <authorList>
            <person name="Mitreva M."/>
            <person name="Pepin K.H."/>
            <person name="Mihindukulasuriya K.A."/>
            <person name="Fulton R."/>
            <person name="Fronick C."/>
            <person name="O'Laughlin M."/>
            <person name="Miner T."/>
            <person name="Herter B."/>
            <person name="Rosa B.A."/>
            <person name="Cordes M."/>
            <person name="Tomlinson C."/>
            <person name="Wollam A."/>
            <person name="Palsikar V.B."/>
            <person name="Mardis E.R."/>
            <person name="Wilson R.K."/>
        </authorList>
    </citation>
    <scope>NUCLEOTIDE SEQUENCE [LARGE SCALE GENOMIC DNA]</scope>
    <source>
        <strain evidence="10">DNF00019</strain>
    </source>
</reference>
<dbReference type="GO" id="GO:0016020">
    <property type="term" value="C:membrane"/>
    <property type="evidence" value="ECO:0007669"/>
    <property type="project" value="UniProtKB-SubCell"/>
</dbReference>
<evidence type="ECO:0000313" key="10">
    <source>
        <dbReference type="Proteomes" id="UP000070675"/>
    </source>
</evidence>
<feature type="signal peptide" evidence="8">
    <location>
        <begin position="1"/>
        <end position="24"/>
    </location>
</feature>
<comment type="similarity">
    <text evidence="6">Belongs to the nlpA lipoprotein family.</text>
</comment>
<dbReference type="PANTHER" id="PTHR30429">
    <property type="entry name" value="D-METHIONINE-BINDING LIPOPROTEIN METQ"/>
    <property type="match status" value="1"/>
</dbReference>
<dbReference type="RefSeq" id="WP_066305399.1">
    <property type="nucleotide sequence ID" value="NZ_KQ959492.1"/>
</dbReference>
<dbReference type="Gene3D" id="3.40.190.10">
    <property type="entry name" value="Periplasmic binding protein-like II"/>
    <property type="match status" value="2"/>
</dbReference>
<evidence type="ECO:0000256" key="4">
    <source>
        <dbReference type="ARBA" id="ARBA00023139"/>
    </source>
</evidence>
<comment type="subcellular location">
    <subcellularLocation>
        <location evidence="1">Membrane</location>
        <topology evidence="1">Lipid-anchor</topology>
    </subcellularLocation>
</comment>
<keyword evidence="5 6" id="KW-0449">Lipoprotein</keyword>
<dbReference type="PATRIC" id="fig|1393034.3.peg.780"/>
<organism evidence="9 10">
    <name type="scientific">Atopobium deltae</name>
    <dbReference type="NCBI Taxonomy" id="1393034"/>
    <lineage>
        <taxon>Bacteria</taxon>
        <taxon>Bacillati</taxon>
        <taxon>Actinomycetota</taxon>
        <taxon>Coriobacteriia</taxon>
        <taxon>Coriobacteriales</taxon>
        <taxon>Atopobiaceae</taxon>
        <taxon>Atopobium</taxon>
    </lineage>
</organism>
<dbReference type="Pfam" id="PF03180">
    <property type="entry name" value="Lipoprotein_9"/>
    <property type="match status" value="1"/>
</dbReference>
<dbReference type="EMBL" id="LSCR01000012">
    <property type="protein sequence ID" value="KXB34708.1"/>
    <property type="molecule type" value="Genomic_DNA"/>
</dbReference>
<name>A0A133XUU8_9ACTN</name>
<dbReference type="SUPFAM" id="SSF53850">
    <property type="entry name" value="Periplasmic binding protein-like II"/>
    <property type="match status" value="1"/>
</dbReference>
<gene>
    <name evidence="9" type="ORF">HMPREF3192_00807</name>
</gene>
<evidence type="ECO:0000256" key="6">
    <source>
        <dbReference type="PIRNR" id="PIRNR002854"/>
    </source>
</evidence>
<dbReference type="Proteomes" id="UP000070675">
    <property type="component" value="Unassembled WGS sequence"/>
</dbReference>
<evidence type="ECO:0000256" key="8">
    <source>
        <dbReference type="SAM" id="SignalP"/>
    </source>
</evidence>
<dbReference type="InterPro" id="IPR004872">
    <property type="entry name" value="Lipoprotein_NlpA"/>
</dbReference>
<dbReference type="PIRSF" id="PIRSF002854">
    <property type="entry name" value="MetQ"/>
    <property type="match status" value="1"/>
</dbReference>
<keyword evidence="4" id="KW-0564">Palmitate</keyword>
<dbReference type="PROSITE" id="PS51318">
    <property type="entry name" value="TAT"/>
    <property type="match status" value="1"/>
</dbReference>
<feature type="chain" id="PRO_5039558989" description="Lipoprotein" evidence="8">
    <location>
        <begin position="25"/>
        <end position="283"/>
    </location>
</feature>